<gene>
    <name evidence="1" type="ordered locus">Metme_3237</name>
</gene>
<accession>G0A4L9</accession>
<dbReference type="Proteomes" id="UP000008888">
    <property type="component" value="Chromosome"/>
</dbReference>
<dbReference type="KEGG" id="mmt:Metme_3237"/>
<evidence type="ECO:0000313" key="2">
    <source>
        <dbReference type="Proteomes" id="UP000008888"/>
    </source>
</evidence>
<organism evidence="1 2">
    <name type="scientific">Methylomonas methanica (strain DSM 25384 / MC09)</name>
    <dbReference type="NCBI Taxonomy" id="857087"/>
    <lineage>
        <taxon>Bacteria</taxon>
        <taxon>Pseudomonadati</taxon>
        <taxon>Pseudomonadota</taxon>
        <taxon>Gammaproteobacteria</taxon>
        <taxon>Methylococcales</taxon>
        <taxon>Methylococcaceae</taxon>
        <taxon>Methylomonas</taxon>
    </lineage>
</organism>
<dbReference type="RefSeq" id="WP_013819837.1">
    <property type="nucleotide sequence ID" value="NC_015572.1"/>
</dbReference>
<reference evidence="1 2" key="1">
    <citation type="journal article" date="2011" name="J. Bacteriol.">
        <title>Complete Genome Sequence of the Aerobic Marine Methanotroph Methylomonas methanica MC09.</title>
        <authorList>
            <person name="Boden R."/>
            <person name="Cunliffe M."/>
            <person name="Scanlan J."/>
            <person name="Moussard H."/>
            <person name="Kits K.D."/>
            <person name="Klotz M.G."/>
            <person name="Jetten M.S."/>
            <person name="Vuilleumier S."/>
            <person name="Han J."/>
            <person name="Peters L."/>
            <person name="Mikhailova N."/>
            <person name="Teshima H."/>
            <person name="Tapia R."/>
            <person name="Kyrpides N."/>
            <person name="Ivanova N."/>
            <person name="Pagani I."/>
            <person name="Cheng J.F."/>
            <person name="Goodwin L."/>
            <person name="Han C."/>
            <person name="Hauser L."/>
            <person name="Land M.L."/>
            <person name="Lapidus A."/>
            <person name="Lucas S."/>
            <person name="Pitluck S."/>
            <person name="Woyke T."/>
            <person name="Stein L."/>
            <person name="Murrell J.C."/>
        </authorList>
    </citation>
    <scope>NUCLEOTIDE SEQUENCE [LARGE SCALE GENOMIC DNA]</scope>
    <source>
        <strain evidence="1 2">MC09</strain>
    </source>
</reference>
<sequence>MNENDFCGTGKNESGFCHSCYETVPAGVRGIVAIPSNQLQGKSTDELKAKFLEYQGQNQPLLDVFADTKNQYERVFAVYSQIFSKFDVLNKLIDSLNPNATKEYLGLEAASVENTIWDIHDLMSTVVGIGGTGVSVFRYWQKAKVAKSTQQAAAAAKGSNAAEALLGATDDAAKAAKISKLSKTLTVAGGVVSLGFGIWSLVRTLNSEAELRASLIDNLPKLDDWFNQTAAMVIDLCTATREMRKELDDLKSELGVSRDDELLAALDDALKSAGKFEAVLQIALRILCNDKDKPVAEQTPVATVAGITGLPENYIQSRKDLIAINPLICNAV</sequence>
<name>G0A4L9_METMM</name>
<dbReference type="AlphaFoldDB" id="G0A4L9"/>
<dbReference type="STRING" id="857087.Metme_3237"/>
<dbReference type="EMBL" id="CP002738">
    <property type="protein sequence ID" value="AEG01610.1"/>
    <property type="molecule type" value="Genomic_DNA"/>
</dbReference>
<reference evidence="2" key="3">
    <citation type="submission" date="2011-05" db="EMBL/GenBank/DDBJ databases">
        <title>Complete sequence of Methylomonas methanica MC09.</title>
        <authorList>
            <consortium name="US DOE Joint Genome Institute"/>
            <person name="Lucas S."/>
            <person name="Han J."/>
            <person name="Lapidus A."/>
            <person name="Cheng J.-F."/>
            <person name="Goodwin L."/>
            <person name="Pitluck S."/>
            <person name="Peters L."/>
            <person name="Mikhailova N."/>
            <person name="Teshima H."/>
            <person name="Han C."/>
            <person name="Tapia R."/>
            <person name="Land M."/>
            <person name="Hauser L."/>
            <person name="Kyrpides N."/>
            <person name="Ivanova N."/>
            <person name="Pagani I."/>
            <person name="Stein L."/>
            <person name="Woyke T."/>
        </authorList>
    </citation>
    <scope>NUCLEOTIDE SEQUENCE [LARGE SCALE GENOMIC DNA]</scope>
    <source>
        <strain evidence="2">MC09</strain>
    </source>
</reference>
<evidence type="ECO:0000313" key="1">
    <source>
        <dbReference type="EMBL" id="AEG01610.1"/>
    </source>
</evidence>
<dbReference type="HOGENOM" id="CLU_836280_0_0_6"/>
<reference key="2">
    <citation type="submission" date="2011-05" db="EMBL/GenBank/DDBJ databases">
        <title>Complete genome sequence of the aerobic marine methanotroph Methylomonas methanica MC09.</title>
        <authorList>
            <person name="Boden R."/>
            <person name="Cunliffe M."/>
            <person name="Scanlan J."/>
            <person name="Moussard H."/>
            <person name="Kits K.D."/>
            <person name="Klotz M."/>
            <person name="Jetten M."/>
            <person name="Vuilleumier S."/>
            <person name="Han J."/>
            <person name="Peters L."/>
            <person name="Mikhailova N."/>
            <person name="Teshima H."/>
            <person name="Tapia R."/>
            <person name="Kyrpides N."/>
            <person name="Ivanova N."/>
            <person name="Pagani I."/>
            <person name="Cheng J.-F."/>
            <person name="Goodwin L."/>
            <person name="Han C."/>
            <person name="Hauser L."/>
            <person name="Land M."/>
            <person name="Lapidus A."/>
            <person name="Lucas S."/>
            <person name="Pitluck S."/>
            <person name="Woyke T."/>
            <person name="Stein L.Y."/>
            <person name="Murrell C."/>
        </authorList>
    </citation>
    <scope>NUCLEOTIDE SEQUENCE</scope>
    <source>
        <strain>MC09</strain>
    </source>
</reference>
<proteinExistence type="predicted"/>
<protein>
    <submittedName>
        <fullName evidence="1">Uncharacterized protein</fullName>
    </submittedName>
</protein>
<keyword evidence="2" id="KW-1185">Reference proteome</keyword>